<dbReference type="Proteomes" id="UP001148662">
    <property type="component" value="Unassembled WGS sequence"/>
</dbReference>
<dbReference type="EMBL" id="JANHOG010000195">
    <property type="protein sequence ID" value="KAJ3556975.1"/>
    <property type="molecule type" value="Genomic_DNA"/>
</dbReference>
<keyword evidence="2" id="KW-1185">Reference proteome</keyword>
<evidence type="ECO:0000313" key="2">
    <source>
        <dbReference type="Proteomes" id="UP001148662"/>
    </source>
</evidence>
<name>A0ACC1TBB2_9APHY</name>
<sequence length="468" mass="53590">MPRVKPWVQYHQWAEQYGSNIVFLEMLFQPVIILDSVQVALDLMEKRSNVYSDKPISIMDELTGWDWNLALLRYGPTWRGSRRYFHQYFNQNAVRQYSPVQLREVRSFLRRALEPHDSINFRSVSQIFSAIILNIVYGKEITSMDDEYVTIMERGSEAFALSKVPGAFWIDSFPWLRYTPTWFPGAAARKFGKISKPFVLAIRDLPFEHARQSMESTTDEPRIVHKLLQRITQFSDTMLYTTHEYYAKSATGTAYVAGVETSLNTTSWFLLAMAMHADVQVKARQELDDALGLERLPDFDDLDSLPYIRAIFMEVLRWRPAVPLGIPHRVMVEDEYNGYRIPKGSIVIANAWAMTHNPKDYTNPDSFDPDRFLKDGCINRDVLDPGIAVFGFGRRICPGRHFVKETLLLTFASILSVFDIQPAIGKDGKPVALDAESPGSGILSHPENLHCVLKPRSAAAERLIRESE</sequence>
<organism evidence="1 2">
    <name type="scientific">Phlebia brevispora</name>
    <dbReference type="NCBI Taxonomy" id="194682"/>
    <lineage>
        <taxon>Eukaryota</taxon>
        <taxon>Fungi</taxon>
        <taxon>Dikarya</taxon>
        <taxon>Basidiomycota</taxon>
        <taxon>Agaricomycotina</taxon>
        <taxon>Agaricomycetes</taxon>
        <taxon>Polyporales</taxon>
        <taxon>Meruliaceae</taxon>
        <taxon>Phlebia</taxon>
    </lineage>
</organism>
<accession>A0ACC1TBB2</accession>
<proteinExistence type="predicted"/>
<reference evidence="1" key="1">
    <citation type="submission" date="2022-07" db="EMBL/GenBank/DDBJ databases">
        <title>Genome Sequence of Phlebia brevispora.</title>
        <authorList>
            <person name="Buettner E."/>
        </authorList>
    </citation>
    <scope>NUCLEOTIDE SEQUENCE</scope>
    <source>
        <strain evidence="1">MPL23</strain>
    </source>
</reference>
<evidence type="ECO:0000313" key="1">
    <source>
        <dbReference type="EMBL" id="KAJ3556975.1"/>
    </source>
</evidence>
<protein>
    <submittedName>
        <fullName evidence="1">Uncharacterized protein</fullName>
    </submittedName>
</protein>
<gene>
    <name evidence="1" type="ORF">NM688_g1729</name>
</gene>
<comment type="caution">
    <text evidence="1">The sequence shown here is derived from an EMBL/GenBank/DDBJ whole genome shotgun (WGS) entry which is preliminary data.</text>
</comment>